<dbReference type="KEGG" id="rbg:BG454_04960"/>
<sequence length="243" mass="26447">MSLKLGIPSKGRLMEKTFDWFAEHGLTLRRTGEAREYAGAVEGMDGVELVLLSASEIPRELAAGRIHLGVTGSDLVREELAGWAAQVVELAPMGFGHADLIVAVPKAWVDVETLDDLDAVASAFRAQHGFRLRIATKYHRLVRDYLRAHGVADYQLVDSQGATEGTVKNLTAEAIADITSTGETLRANHLKILRDPPVHRSQATLFAARGADWNEAHLVMQSLAVRLGLDVPEAVLRGASQKR</sequence>
<dbReference type="GO" id="GO:0000105">
    <property type="term" value="P:L-histidine biosynthetic process"/>
    <property type="evidence" value="ECO:0007669"/>
    <property type="project" value="UniProtKB-UniRule"/>
</dbReference>
<dbReference type="InterPro" id="IPR013820">
    <property type="entry name" value="ATP_PRibTrfase_cat"/>
</dbReference>
<keyword evidence="13" id="KW-1185">Reference proteome</keyword>
<evidence type="ECO:0000313" key="12">
    <source>
        <dbReference type="EMBL" id="ATX65257.1"/>
    </source>
</evidence>
<dbReference type="SUPFAM" id="SSF53850">
    <property type="entry name" value="Periplasmic binding protein-like II"/>
    <property type="match status" value="1"/>
</dbReference>
<evidence type="ECO:0000256" key="10">
    <source>
        <dbReference type="NCBIfam" id="TIGR00070"/>
    </source>
</evidence>
<dbReference type="Proteomes" id="UP000228948">
    <property type="component" value="Chromosome"/>
</dbReference>
<keyword evidence="5" id="KW-0028">Amino-acid biosynthesis</keyword>
<evidence type="ECO:0000256" key="7">
    <source>
        <dbReference type="ARBA" id="ARBA00022679"/>
    </source>
</evidence>
<comment type="catalytic activity">
    <reaction evidence="1">
        <text>1-(5-phospho-beta-D-ribosyl)-ATP + diphosphate = 5-phospho-alpha-D-ribose 1-diphosphate + ATP</text>
        <dbReference type="Rhea" id="RHEA:18473"/>
        <dbReference type="ChEBI" id="CHEBI:30616"/>
        <dbReference type="ChEBI" id="CHEBI:33019"/>
        <dbReference type="ChEBI" id="CHEBI:58017"/>
        <dbReference type="ChEBI" id="CHEBI:73183"/>
        <dbReference type="EC" id="2.4.2.17"/>
    </reaction>
</comment>
<reference evidence="12 13" key="1">
    <citation type="submission" date="2017-11" db="EMBL/GenBank/DDBJ databases">
        <title>Revised Sequence and Annotation of the Rhodobaca barguzinensis strain alga05 Genome.</title>
        <authorList>
            <person name="Kopejtka K."/>
            <person name="Tomasch J.M."/>
            <person name="Bunk B."/>
            <person name="Koblizek M."/>
        </authorList>
    </citation>
    <scope>NUCLEOTIDE SEQUENCE [LARGE SCALE GENOMIC DNA]</scope>
    <source>
        <strain evidence="13">alga05</strain>
    </source>
</reference>
<proteinExistence type="predicted"/>
<dbReference type="PANTHER" id="PTHR21403">
    <property type="entry name" value="ATP PHOSPHORIBOSYLTRANSFERASE ATP-PRTASE"/>
    <property type="match status" value="1"/>
</dbReference>
<evidence type="ECO:0000256" key="6">
    <source>
        <dbReference type="ARBA" id="ARBA00022676"/>
    </source>
</evidence>
<dbReference type="EMBL" id="CP024899">
    <property type="protein sequence ID" value="ATX65257.1"/>
    <property type="molecule type" value="Genomic_DNA"/>
</dbReference>
<dbReference type="UniPathway" id="UPA00031">
    <property type="reaction ID" value="UER00006"/>
</dbReference>
<comment type="pathway">
    <text evidence="2">Amino-acid biosynthesis; L-histidine biosynthesis; L-histidine from 5-phospho-alpha-D-ribose 1-diphosphate: step 1/9.</text>
</comment>
<feature type="domain" description="ATP phosphoribosyltransferase catalytic" evidence="11">
    <location>
        <begin position="54"/>
        <end position="214"/>
    </location>
</feature>
<dbReference type="Pfam" id="PF01634">
    <property type="entry name" value="HisG"/>
    <property type="match status" value="1"/>
</dbReference>
<keyword evidence="8" id="KW-0368">Histidine biosynthesis</keyword>
<dbReference type="GO" id="GO:0005737">
    <property type="term" value="C:cytoplasm"/>
    <property type="evidence" value="ECO:0007669"/>
    <property type="project" value="InterPro"/>
</dbReference>
<organism evidence="12 13">
    <name type="scientific">Roseinatronobacter bogoriensis subsp. barguzinensis</name>
    <dbReference type="NCBI Taxonomy" id="441209"/>
    <lineage>
        <taxon>Bacteria</taxon>
        <taxon>Pseudomonadati</taxon>
        <taxon>Pseudomonadota</taxon>
        <taxon>Alphaproteobacteria</taxon>
        <taxon>Rhodobacterales</taxon>
        <taxon>Paracoccaceae</taxon>
        <taxon>Roseinatronobacter</taxon>
    </lineage>
</organism>
<evidence type="ECO:0000256" key="8">
    <source>
        <dbReference type="ARBA" id="ARBA00023102"/>
    </source>
</evidence>
<dbReference type="AlphaFoldDB" id="A0A2K8K724"/>
<evidence type="ECO:0000256" key="9">
    <source>
        <dbReference type="ARBA" id="ARBA00024861"/>
    </source>
</evidence>
<dbReference type="EC" id="2.4.2.17" evidence="3 10"/>
<dbReference type="InterPro" id="IPR001348">
    <property type="entry name" value="ATP_PRibTrfase_HisG"/>
</dbReference>
<evidence type="ECO:0000256" key="2">
    <source>
        <dbReference type="ARBA" id="ARBA00004667"/>
    </source>
</evidence>
<dbReference type="Gene3D" id="3.40.190.10">
    <property type="entry name" value="Periplasmic binding protein-like II"/>
    <property type="match status" value="2"/>
</dbReference>
<evidence type="ECO:0000256" key="1">
    <source>
        <dbReference type="ARBA" id="ARBA00000915"/>
    </source>
</evidence>
<evidence type="ECO:0000256" key="5">
    <source>
        <dbReference type="ARBA" id="ARBA00022605"/>
    </source>
</evidence>
<keyword evidence="7 12" id="KW-0808">Transferase</keyword>
<dbReference type="CDD" id="cd13593">
    <property type="entry name" value="PBP2_HisGL3"/>
    <property type="match status" value="1"/>
</dbReference>
<keyword evidence="6 12" id="KW-0328">Glycosyltransferase</keyword>
<dbReference type="GO" id="GO:0003879">
    <property type="term" value="F:ATP phosphoribosyltransferase activity"/>
    <property type="evidence" value="ECO:0007669"/>
    <property type="project" value="UniProtKB-UniRule"/>
</dbReference>
<dbReference type="STRING" id="441209.GCA_001870665_03731"/>
<evidence type="ECO:0000313" key="13">
    <source>
        <dbReference type="Proteomes" id="UP000228948"/>
    </source>
</evidence>
<gene>
    <name evidence="12" type="ORF">BG454_04960</name>
</gene>
<protein>
    <recommendedName>
        <fullName evidence="4 10">ATP phosphoribosyltransferase</fullName>
        <ecNumber evidence="3 10">2.4.2.17</ecNumber>
    </recommendedName>
</protein>
<dbReference type="PANTHER" id="PTHR21403:SF8">
    <property type="entry name" value="ATP PHOSPHORIBOSYLTRANSFERASE"/>
    <property type="match status" value="1"/>
</dbReference>
<comment type="function">
    <text evidence="9">Catalyzes the condensation of ATP and 5-phosphoribose 1-diphosphate to form N'-(5'-phosphoribosyl)-ATP (PR-ATP). Has a crucial role in the pathway because the rate of histidine biosynthesis seems to be controlled primarily by regulation of HisG enzymatic activity.</text>
</comment>
<evidence type="ECO:0000256" key="4">
    <source>
        <dbReference type="ARBA" id="ARBA00020998"/>
    </source>
</evidence>
<evidence type="ECO:0000259" key="11">
    <source>
        <dbReference type="Pfam" id="PF01634"/>
    </source>
</evidence>
<accession>A0A2K8K724</accession>
<dbReference type="NCBIfam" id="TIGR00070">
    <property type="entry name" value="hisG"/>
    <property type="match status" value="1"/>
</dbReference>
<dbReference type="OrthoDB" id="9806435at2"/>
<dbReference type="RefSeq" id="WP_071479323.1">
    <property type="nucleotide sequence ID" value="NZ_CP024899.1"/>
</dbReference>
<evidence type="ECO:0000256" key="3">
    <source>
        <dbReference type="ARBA" id="ARBA00011946"/>
    </source>
</evidence>
<name>A0A2K8K724_9RHOB</name>